<protein>
    <recommendedName>
        <fullName evidence="8">DDE Tnp4 domain-containing protein</fullName>
    </recommendedName>
</protein>
<dbReference type="InterPro" id="IPR027806">
    <property type="entry name" value="HARBI1_dom"/>
</dbReference>
<dbReference type="RefSeq" id="XP_050516158.1">
    <property type="nucleotide sequence ID" value="XM_050660201.1"/>
</dbReference>
<evidence type="ECO:0000256" key="1">
    <source>
        <dbReference type="ARBA" id="ARBA00001968"/>
    </source>
</evidence>
<reference evidence="9" key="1">
    <citation type="submission" date="2025-05" db="UniProtKB">
        <authorList>
            <consortium name="EnsemblMetazoa"/>
        </authorList>
    </citation>
    <scope>IDENTIFICATION</scope>
</reference>
<proteinExistence type="inferred from homology"/>
<dbReference type="EnsemblMetazoa" id="XM_050660201.1">
    <property type="protein sequence ID" value="XP_050516158.1"/>
    <property type="gene ID" value="LOC126891021"/>
</dbReference>
<dbReference type="Proteomes" id="UP001652700">
    <property type="component" value="Unplaced"/>
</dbReference>
<evidence type="ECO:0000256" key="7">
    <source>
        <dbReference type="ARBA" id="ARBA00023242"/>
    </source>
</evidence>
<evidence type="ECO:0000313" key="9">
    <source>
        <dbReference type="EnsemblMetazoa" id="XP_050516158.1"/>
    </source>
</evidence>
<comment type="cofactor">
    <cofactor evidence="1">
        <name>a divalent metal cation</name>
        <dbReference type="ChEBI" id="CHEBI:60240"/>
    </cofactor>
</comment>
<dbReference type="GeneID" id="126891021"/>
<dbReference type="PANTHER" id="PTHR22930:SF269">
    <property type="entry name" value="NUCLEASE HARBI1-LIKE PROTEIN"/>
    <property type="match status" value="1"/>
</dbReference>
<evidence type="ECO:0000313" key="10">
    <source>
        <dbReference type="Proteomes" id="UP001652700"/>
    </source>
</evidence>
<evidence type="ECO:0000256" key="6">
    <source>
        <dbReference type="ARBA" id="ARBA00022801"/>
    </source>
</evidence>
<comment type="similarity">
    <text evidence="3">Belongs to the HARBI1 family.</text>
</comment>
<dbReference type="Pfam" id="PF13359">
    <property type="entry name" value="DDE_Tnp_4"/>
    <property type="match status" value="1"/>
</dbReference>
<evidence type="ECO:0000256" key="4">
    <source>
        <dbReference type="ARBA" id="ARBA00022722"/>
    </source>
</evidence>
<dbReference type="PANTHER" id="PTHR22930">
    <property type="match status" value="1"/>
</dbReference>
<evidence type="ECO:0000259" key="8">
    <source>
        <dbReference type="Pfam" id="PF13359"/>
    </source>
</evidence>
<name>A0ABM5L140_DIAVI</name>
<dbReference type="InterPro" id="IPR045249">
    <property type="entry name" value="HARBI1-like"/>
</dbReference>
<keyword evidence="4" id="KW-0540">Nuclease</keyword>
<feature type="domain" description="DDE Tnp4" evidence="8">
    <location>
        <begin position="179"/>
        <end position="342"/>
    </location>
</feature>
<evidence type="ECO:0000256" key="3">
    <source>
        <dbReference type="ARBA" id="ARBA00006958"/>
    </source>
</evidence>
<evidence type="ECO:0000256" key="5">
    <source>
        <dbReference type="ARBA" id="ARBA00022723"/>
    </source>
</evidence>
<comment type="subcellular location">
    <subcellularLocation>
        <location evidence="2">Nucleus</location>
    </subcellularLocation>
</comment>
<accession>A0ABM5L140</accession>
<organism evidence="9 10">
    <name type="scientific">Diabrotica virgifera virgifera</name>
    <name type="common">western corn rootworm</name>
    <dbReference type="NCBI Taxonomy" id="50390"/>
    <lineage>
        <taxon>Eukaryota</taxon>
        <taxon>Metazoa</taxon>
        <taxon>Ecdysozoa</taxon>
        <taxon>Arthropoda</taxon>
        <taxon>Hexapoda</taxon>
        <taxon>Insecta</taxon>
        <taxon>Pterygota</taxon>
        <taxon>Neoptera</taxon>
        <taxon>Endopterygota</taxon>
        <taxon>Coleoptera</taxon>
        <taxon>Polyphaga</taxon>
        <taxon>Cucujiformia</taxon>
        <taxon>Chrysomeloidea</taxon>
        <taxon>Chrysomelidae</taxon>
        <taxon>Galerucinae</taxon>
        <taxon>Diabroticina</taxon>
        <taxon>Diabroticites</taxon>
        <taxon>Diabrotica</taxon>
    </lineage>
</organism>
<keyword evidence="6" id="KW-0378">Hydrolase</keyword>
<keyword evidence="7" id="KW-0539">Nucleus</keyword>
<evidence type="ECO:0000256" key="2">
    <source>
        <dbReference type="ARBA" id="ARBA00004123"/>
    </source>
</evidence>
<keyword evidence="10" id="KW-1185">Reference proteome</keyword>
<keyword evidence="5" id="KW-0479">Metal-binding</keyword>
<sequence>MGSIDDDIILAAASFIILSKKKKRKHKYWVRPSLIGRNTHGGIELINALRKDDLLAGRIEDGQIRNFLRMTDSDFEWLLNLVGPKITKNDTNFRKTITPTERLLIITLRFLATGDSYTSLMHLFRISKQAISKIVPEVCIAICEVLGDQIKMPGTAEEWKVVATQFNNLWNFPQCTGVMDGKHIMIQSPEHSGSDYFNYKSFFSIVLFIVANANYEVLYMNVGCQGRISDGGVYENTQFKRMLSECKLNLPNNEKLPGRAMAVPYVFLGDDAFPLSPMKPYPGTQEKGSQGRIFNYRLSRARRVSENVFGILSARFRVFRKIMLLEPTKAETIVTACICLHNYLRKKKSRTTYTPPGTFDSEDKDSGNIISGAWRNEMQNNMPFHSFDTRARKSSSAAKDVRQEFAEFFMTEQGNIPWQNDY</sequence>